<dbReference type="OrthoDB" id="2507294at2759"/>
<protein>
    <submittedName>
        <fullName evidence="2">Uncharacterized protein</fullName>
    </submittedName>
</protein>
<dbReference type="EMBL" id="AVOT02000189">
    <property type="protein sequence ID" value="MBW0461605.1"/>
    <property type="molecule type" value="Genomic_DNA"/>
</dbReference>
<evidence type="ECO:0000313" key="2">
    <source>
        <dbReference type="EMBL" id="MBW0461605.1"/>
    </source>
</evidence>
<organism evidence="2 3">
    <name type="scientific">Austropuccinia psidii MF-1</name>
    <dbReference type="NCBI Taxonomy" id="1389203"/>
    <lineage>
        <taxon>Eukaryota</taxon>
        <taxon>Fungi</taxon>
        <taxon>Dikarya</taxon>
        <taxon>Basidiomycota</taxon>
        <taxon>Pucciniomycotina</taxon>
        <taxon>Pucciniomycetes</taxon>
        <taxon>Pucciniales</taxon>
        <taxon>Sphaerophragmiaceae</taxon>
        <taxon>Austropuccinia</taxon>
    </lineage>
</organism>
<feature type="region of interest" description="Disordered" evidence="1">
    <location>
        <begin position="40"/>
        <end position="65"/>
    </location>
</feature>
<name>A0A9Q3GBQ4_9BASI</name>
<evidence type="ECO:0000313" key="3">
    <source>
        <dbReference type="Proteomes" id="UP000765509"/>
    </source>
</evidence>
<reference evidence="2" key="1">
    <citation type="submission" date="2021-03" db="EMBL/GenBank/DDBJ databases">
        <title>Draft genome sequence of rust myrtle Austropuccinia psidii MF-1, a brazilian biotype.</title>
        <authorList>
            <person name="Quecine M.C."/>
            <person name="Pachon D.M.R."/>
            <person name="Bonatelli M.L."/>
            <person name="Correr F.H."/>
            <person name="Franceschini L.M."/>
            <person name="Leite T.F."/>
            <person name="Margarido G.R.A."/>
            <person name="Almeida C.A."/>
            <person name="Ferrarezi J.A."/>
            <person name="Labate C.A."/>
        </authorList>
    </citation>
    <scope>NUCLEOTIDE SEQUENCE</scope>
    <source>
        <strain evidence="2">MF-1</strain>
    </source>
</reference>
<dbReference type="AlphaFoldDB" id="A0A9Q3GBQ4"/>
<feature type="region of interest" description="Disordered" evidence="1">
    <location>
        <begin position="77"/>
        <end position="101"/>
    </location>
</feature>
<gene>
    <name evidence="2" type="ORF">O181_001320</name>
</gene>
<proteinExistence type="predicted"/>
<comment type="caution">
    <text evidence="2">The sequence shown here is derived from an EMBL/GenBank/DDBJ whole genome shotgun (WGS) entry which is preliminary data.</text>
</comment>
<evidence type="ECO:0000256" key="1">
    <source>
        <dbReference type="SAM" id="MobiDB-lite"/>
    </source>
</evidence>
<dbReference type="Proteomes" id="UP000765509">
    <property type="component" value="Unassembled WGS sequence"/>
</dbReference>
<keyword evidence="3" id="KW-1185">Reference proteome</keyword>
<accession>A0A9Q3GBQ4</accession>
<sequence>MFQRGVHLCTRGLTDKDKNWQNMEKLDIKSPNNLFLKKEKQKAPFKPNTSNTHEQREAHKCGGIGPLANNCLKKAKINETVETENQNDKEEESESDRDTEK</sequence>